<dbReference type="InterPro" id="IPR052168">
    <property type="entry name" value="Cytochrome_b561_oxidase"/>
</dbReference>
<dbReference type="Proteomes" id="UP001549110">
    <property type="component" value="Unassembled WGS sequence"/>
</dbReference>
<dbReference type="Gene3D" id="2.40.128.110">
    <property type="entry name" value="Lipid/polyisoprenoid-binding, YceI-like"/>
    <property type="match status" value="1"/>
</dbReference>
<evidence type="ECO:0000256" key="2">
    <source>
        <dbReference type="ARBA" id="ARBA00004651"/>
    </source>
</evidence>
<protein>
    <submittedName>
        <fullName evidence="15">Cytochrome b561/polyisoprenoid-binding protein YceI</fullName>
    </submittedName>
</protein>
<evidence type="ECO:0000256" key="10">
    <source>
        <dbReference type="ARBA" id="ARBA00023004"/>
    </source>
</evidence>
<feature type="transmembrane region" description="Helical" evidence="13">
    <location>
        <begin position="43"/>
        <end position="64"/>
    </location>
</feature>
<dbReference type="SUPFAM" id="SSF81342">
    <property type="entry name" value="Transmembrane di-heme cytochromes"/>
    <property type="match status" value="1"/>
</dbReference>
<keyword evidence="5" id="KW-0349">Heme</keyword>
<dbReference type="InterPro" id="IPR036761">
    <property type="entry name" value="TTHA0802/YceI-like_sf"/>
</dbReference>
<comment type="caution">
    <text evidence="15">The sequence shown here is derived from an EMBL/GenBank/DDBJ whole genome shotgun (WGS) entry which is preliminary data.</text>
</comment>
<dbReference type="InterPro" id="IPR011577">
    <property type="entry name" value="Cyt_b561_bac/Ni-Hgenase"/>
</dbReference>
<dbReference type="EMBL" id="JBEPLU010000001">
    <property type="protein sequence ID" value="MET3525777.1"/>
    <property type="molecule type" value="Genomic_DNA"/>
</dbReference>
<keyword evidence="16" id="KW-1185">Reference proteome</keyword>
<name>A0ABV2EFQ5_9CAUL</name>
<evidence type="ECO:0000256" key="5">
    <source>
        <dbReference type="ARBA" id="ARBA00022617"/>
    </source>
</evidence>
<dbReference type="PANTHER" id="PTHR30529:SF1">
    <property type="entry name" value="CYTOCHROME B561 HOMOLOG 2"/>
    <property type="match status" value="1"/>
</dbReference>
<dbReference type="SMART" id="SM00867">
    <property type="entry name" value="YceI"/>
    <property type="match status" value="1"/>
</dbReference>
<evidence type="ECO:0000313" key="15">
    <source>
        <dbReference type="EMBL" id="MET3525777.1"/>
    </source>
</evidence>
<feature type="domain" description="Lipid/polyisoprenoid-binding YceI-like" evidence="14">
    <location>
        <begin position="266"/>
        <end position="425"/>
    </location>
</feature>
<evidence type="ECO:0000256" key="6">
    <source>
        <dbReference type="ARBA" id="ARBA00022692"/>
    </source>
</evidence>
<evidence type="ECO:0000256" key="13">
    <source>
        <dbReference type="SAM" id="Phobius"/>
    </source>
</evidence>
<dbReference type="Pfam" id="PF01292">
    <property type="entry name" value="Ni_hydr_CYTB"/>
    <property type="match status" value="1"/>
</dbReference>
<reference evidence="15 16" key="1">
    <citation type="submission" date="2024-06" db="EMBL/GenBank/DDBJ databases">
        <title>Genomic Encyclopedia of Type Strains, Phase IV (KMG-IV): sequencing the most valuable type-strain genomes for metagenomic binning, comparative biology and taxonomic classification.</title>
        <authorList>
            <person name="Goeker M."/>
        </authorList>
    </citation>
    <scope>NUCLEOTIDE SEQUENCE [LARGE SCALE GENOMIC DNA]</scope>
    <source>
        <strain evidence="15 16">DSM 17809</strain>
    </source>
</reference>
<evidence type="ECO:0000259" key="14">
    <source>
        <dbReference type="SMART" id="SM00867"/>
    </source>
</evidence>
<keyword evidence="4" id="KW-1003">Cell membrane</keyword>
<dbReference type="PANTHER" id="PTHR30529">
    <property type="entry name" value="CYTOCHROME B561"/>
    <property type="match status" value="1"/>
</dbReference>
<gene>
    <name evidence="15" type="ORF">ABID41_000872</name>
</gene>
<feature type="transmembrane region" description="Helical" evidence="13">
    <location>
        <begin position="12"/>
        <end position="31"/>
    </location>
</feature>
<evidence type="ECO:0000256" key="1">
    <source>
        <dbReference type="ARBA" id="ARBA00001970"/>
    </source>
</evidence>
<comment type="cofactor">
    <cofactor evidence="1">
        <name>heme b</name>
        <dbReference type="ChEBI" id="CHEBI:60344"/>
    </cofactor>
</comment>
<evidence type="ECO:0000256" key="9">
    <source>
        <dbReference type="ARBA" id="ARBA00022989"/>
    </source>
</evidence>
<evidence type="ECO:0000256" key="4">
    <source>
        <dbReference type="ARBA" id="ARBA00022475"/>
    </source>
</evidence>
<dbReference type="SUPFAM" id="SSF101874">
    <property type="entry name" value="YceI-like"/>
    <property type="match status" value="1"/>
</dbReference>
<keyword evidence="3" id="KW-0813">Transport</keyword>
<keyword evidence="11 13" id="KW-0472">Membrane</keyword>
<dbReference type="InterPro" id="IPR016174">
    <property type="entry name" value="Di-haem_cyt_TM"/>
</dbReference>
<evidence type="ECO:0000256" key="7">
    <source>
        <dbReference type="ARBA" id="ARBA00022723"/>
    </source>
</evidence>
<proteinExistence type="inferred from homology"/>
<keyword evidence="7" id="KW-0479">Metal-binding</keyword>
<dbReference type="Pfam" id="PF04264">
    <property type="entry name" value="YceI"/>
    <property type="match status" value="1"/>
</dbReference>
<keyword evidence="9 13" id="KW-1133">Transmembrane helix</keyword>
<keyword evidence="8" id="KW-0249">Electron transport</keyword>
<comment type="subcellular location">
    <subcellularLocation>
        <location evidence="2">Cell membrane</location>
        <topology evidence="2">Multi-pass membrane protein</topology>
    </subcellularLocation>
</comment>
<feature type="transmembrane region" description="Helical" evidence="13">
    <location>
        <begin position="199"/>
        <end position="216"/>
    </location>
</feature>
<evidence type="ECO:0000313" key="16">
    <source>
        <dbReference type="Proteomes" id="UP001549110"/>
    </source>
</evidence>
<keyword evidence="10" id="KW-0408">Iron</keyword>
<evidence type="ECO:0000256" key="3">
    <source>
        <dbReference type="ARBA" id="ARBA00022448"/>
    </source>
</evidence>
<accession>A0ABV2EFQ5</accession>
<comment type="similarity">
    <text evidence="12">Belongs to the cytochrome b561 family.</text>
</comment>
<sequence length="427" mass="45884">MPNTPGRDRYSAVAIILHWLIAAMIVFQVILGWRMDGRTPQGFALMQLHKSVGITILLLSLGRLTWRLGHRPPPLPATMAAWERWLARIAHVGLYVIMIGMPITGWIMVSTSRIQVPTLLYGAVPWPHIPGLAHLEGPAKAAWNSFGEAGHETLAWGAYILVALHVAGALKHQLFGRDEPVLAHMAPGAKAGSWFDPRLIVIAVAALGVIGAGYAVQPRPPQSKPLPAPVIAAEPEVAAPLPVSVPAEAPAAAPESEKAAAREPSAWTVNQGSTLGFSTSWGGNAIDGRFDRWTADVRFSPEALDKSKVSVSIDLASAVTGDPQRDQSIGGADWFDIGEHPRATFTASRFEKTGTDRYVAHGQLTLRGVTKPQRLPFTLKIEGDKARVSGVTTLDRTAFGVGQGEWTSTDQIPAEVKVSVKLTATRR</sequence>
<evidence type="ECO:0000256" key="12">
    <source>
        <dbReference type="ARBA" id="ARBA00037975"/>
    </source>
</evidence>
<evidence type="ECO:0000256" key="8">
    <source>
        <dbReference type="ARBA" id="ARBA00022982"/>
    </source>
</evidence>
<evidence type="ECO:0000256" key="11">
    <source>
        <dbReference type="ARBA" id="ARBA00023136"/>
    </source>
</evidence>
<keyword evidence="6 13" id="KW-0812">Transmembrane</keyword>
<organism evidence="15 16">
    <name type="scientific">Phenylobacterium koreense</name>
    <dbReference type="NCBI Taxonomy" id="266125"/>
    <lineage>
        <taxon>Bacteria</taxon>
        <taxon>Pseudomonadati</taxon>
        <taxon>Pseudomonadota</taxon>
        <taxon>Alphaproteobacteria</taxon>
        <taxon>Caulobacterales</taxon>
        <taxon>Caulobacteraceae</taxon>
        <taxon>Phenylobacterium</taxon>
    </lineage>
</organism>
<dbReference type="RefSeq" id="WP_354297216.1">
    <property type="nucleotide sequence ID" value="NZ_JBEPLU010000001.1"/>
</dbReference>
<dbReference type="InterPro" id="IPR007372">
    <property type="entry name" value="Lipid/polyisoprenoid-bd_YceI"/>
</dbReference>
<feature type="transmembrane region" description="Helical" evidence="13">
    <location>
        <begin position="85"/>
        <end position="109"/>
    </location>
</feature>